<gene>
    <name evidence="1" type="ORF">ASNO1_24350</name>
</gene>
<comment type="caution">
    <text evidence="1">The sequence shown here is derived from an EMBL/GenBank/DDBJ whole genome shotgun (WGS) entry which is preliminary data.</text>
</comment>
<evidence type="ECO:0008006" key="3">
    <source>
        <dbReference type="Google" id="ProtNLM"/>
    </source>
</evidence>
<name>A0ABQ6QQ95_9BACT</name>
<organism evidence="1 2">
    <name type="scientific">Corallococcus caeni</name>
    <dbReference type="NCBI Taxonomy" id="3082388"/>
    <lineage>
        <taxon>Bacteria</taxon>
        <taxon>Pseudomonadati</taxon>
        <taxon>Myxococcota</taxon>
        <taxon>Myxococcia</taxon>
        <taxon>Myxococcales</taxon>
        <taxon>Cystobacterineae</taxon>
        <taxon>Myxococcaceae</taxon>
        <taxon>Corallococcus</taxon>
    </lineage>
</organism>
<dbReference type="EMBL" id="BTTX01000002">
    <property type="protein sequence ID" value="GMU06182.1"/>
    <property type="molecule type" value="Genomic_DNA"/>
</dbReference>
<reference evidence="1 2" key="1">
    <citation type="journal article" date="2024" name="Arch. Microbiol.">
        <title>Corallococcus caeni sp. nov., a novel myxobacterium isolated from activated sludge.</title>
        <authorList>
            <person name="Tomita S."/>
            <person name="Nakai R."/>
            <person name="Kuroda K."/>
            <person name="Kurashita H."/>
            <person name="Hatamoto M."/>
            <person name="Yamaguchi T."/>
            <person name="Narihiro T."/>
        </authorList>
    </citation>
    <scope>NUCLEOTIDE SEQUENCE [LARGE SCALE GENOMIC DNA]</scope>
    <source>
        <strain evidence="1 2">NO1</strain>
    </source>
</reference>
<evidence type="ECO:0000313" key="1">
    <source>
        <dbReference type="EMBL" id="GMU06182.1"/>
    </source>
</evidence>
<proteinExistence type="predicted"/>
<evidence type="ECO:0000313" key="2">
    <source>
        <dbReference type="Proteomes" id="UP001342631"/>
    </source>
</evidence>
<sequence>MIQSDACPRRTLMLLASSGMPQCAPAGAAHSDRSSGSLQDRRTDVFFTVWLRRGEETTSGRAPDPLRCTAARVGGSAQLGAVRYSKSSSVIR</sequence>
<dbReference type="Proteomes" id="UP001342631">
    <property type="component" value="Unassembled WGS sequence"/>
</dbReference>
<accession>A0ABQ6QQ95</accession>
<protein>
    <recommendedName>
        <fullName evidence="3">Secreted protein</fullName>
    </recommendedName>
</protein>
<keyword evidence="2" id="KW-1185">Reference proteome</keyword>